<feature type="chain" id="PRO_5030160975" evidence="1">
    <location>
        <begin position="19"/>
        <end position="272"/>
    </location>
</feature>
<organism evidence="2">
    <name type="scientific">Heterosigma akashiwo</name>
    <name type="common">Chromophytic alga</name>
    <name type="synonym">Heterosigma carterae</name>
    <dbReference type="NCBI Taxonomy" id="2829"/>
    <lineage>
        <taxon>Eukaryota</taxon>
        <taxon>Sar</taxon>
        <taxon>Stramenopiles</taxon>
        <taxon>Ochrophyta</taxon>
        <taxon>Raphidophyceae</taxon>
        <taxon>Chattonellales</taxon>
        <taxon>Chattonellaceae</taxon>
        <taxon>Heterosigma</taxon>
    </lineage>
</organism>
<evidence type="ECO:0000256" key="1">
    <source>
        <dbReference type="SAM" id="SignalP"/>
    </source>
</evidence>
<accession>A0A6V2QHI9</accession>
<dbReference type="EMBL" id="HBIU01019596">
    <property type="protein sequence ID" value="CAE0630412.1"/>
    <property type="molecule type" value="Transcribed_RNA"/>
</dbReference>
<dbReference type="Pfam" id="PF02672">
    <property type="entry name" value="CP12"/>
    <property type="match status" value="2"/>
</dbReference>
<keyword evidence="1" id="KW-0732">Signal</keyword>
<dbReference type="AlphaFoldDB" id="A0A6V2QHI9"/>
<sequence>MNALRTLIALALVFCASGFQIAVRSSAMGQFKLFSAATEDDIFAAEAKALEATKKFGATSPEARLAWEAVEEMNAAARPANAMKKNLDVECDVSDGGEVCKEFNMHMERLAELTAEGSATAAASLANKNKELFAENRLIMKELGELKLGLVPTARVELQSATVEDAIFKAEAAALEATKKYGATSPEARLAWETVEEMNASARPANAMLKNLDVECDLSNGGEECKEFNMNMEKLAELTKGGSVEAAVSLAMKNNELYAENRLLQKQIDELK</sequence>
<evidence type="ECO:0000313" key="2">
    <source>
        <dbReference type="EMBL" id="CAE0630412.1"/>
    </source>
</evidence>
<feature type="signal peptide" evidence="1">
    <location>
        <begin position="1"/>
        <end position="18"/>
    </location>
</feature>
<protein>
    <submittedName>
        <fullName evidence="2">Uncharacterized protein</fullName>
    </submittedName>
</protein>
<name>A0A6V2QHI9_HETAK</name>
<proteinExistence type="predicted"/>
<reference evidence="2" key="1">
    <citation type="submission" date="2021-01" db="EMBL/GenBank/DDBJ databases">
        <authorList>
            <person name="Corre E."/>
            <person name="Pelletier E."/>
            <person name="Niang G."/>
            <person name="Scheremetjew M."/>
            <person name="Finn R."/>
            <person name="Kale V."/>
            <person name="Holt S."/>
            <person name="Cochrane G."/>
            <person name="Meng A."/>
            <person name="Brown T."/>
            <person name="Cohen L."/>
        </authorList>
    </citation>
    <scope>NUCLEOTIDE SEQUENCE</scope>
    <source>
        <strain evidence="2">CCMP3107</strain>
    </source>
</reference>
<gene>
    <name evidence="2" type="ORF">HAKA00212_LOCUS9108</name>
</gene>